<sequence length="106" mass="11444">MHFQCFPGPAMVAPVAATLWLCLDVTAEVVQARVTSITSRHVYLDTGFHSHSEVCAVCAAKIQPIPMSASVSSLNCQHETWSHDTCIALLLLCVIQAHDVTAAQQL</sequence>
<dbReference type="EMBL" id="BLLF01000876">
    <property type="protein sequence ID" value="GFH15633.1"/>
    <property type="molecule type" value="Genomic_DNA"/>
</dbReference>
<accession>A0A699YZA9</accession>
<dbReference type="Proteomes" id="UP000485058">
    <property type="component" value="Unassembled WGS sequence"/>
</dbReference>
<evidence type="ECO:0000313" key="3">
    <source>
        <dbReference type="Proteomes" id="UP000485058"/>
    </source>
</evidence>
<proteinExistence type="predicted"/>
<organism evidence="2 3">
    <name type="scientific">Haematococcus lacustris</name>
    <name type="common">Green alga</name>
    <name type="synonym">Haematococcus pluvialis</name>
    <dbReference type="NCBI Taxonomy" id="44745"/>
    <lineage>
        <taxon>Eukaryota</taxon>
        <taxon>Viridiplantae</taxon>
        <taxon>Chlorophyta</taxon>
        <taxon>core chlorophytes</taxon>
        <taxon>Chlorophyceae</taxon>
        <taxon>CS clade</taxon>
        <taxon>Chlamydomonadales</taxon>
        <taxon>Haematococcaceae</taxon>
        <taxon>Haematococcus</taxon>
    </lineage>
</organism>
<comment type="caution">
    <text evidence="2">The sequence shown here is derived from an EMBL/GenBank/DDBJ whole genome shotgun (WGS) entry which is preliminary data.</text>
</comment>
<reference evidence="2 3" key="1">
    <citation type="submission" date="2020-02" db="EMBL/GenBank/DDBJ databases">
        <title>Draft genome sequence of Haematococcus lacustris strain NIES-144.</title>
        <authorList>
            <person name="Morimoto D."/>
            <person name="Nakagawa S."/>
            <person name="Yoshida T."/>
            <person name="Sawayama S."/>
        </authorList>
    </citation>
    <scope>NUCLEOTIDE SEQUENCE [LARGE SCALE GENOMIC DNA]</scope>
    <source>
        <strain evidence="2 3">NIES-144</strain>
    </source>
</reference>
<protein>
    <recommendedName>
        <fullName evidence="4">RING-type domain-containing protein</fullName>
    </recommendedName>
</protein>
<feature type="signal peptide" evidence="1">
    <location>
        <begin position="1"/>
        <end position="32"/>
    </location>
</feature>
<evidence type="ECO:0000313" key="2">
    <source>
        <dbReference type="EMBL" id="GFH15633.1"/>
    </source>
</evidence>
<keyword evidence="1" id="KW-0732">Signal</keyword>
<keyword evidence="3" id="KW-1185">Reference proteome</keyword>
<gene>
    <name evidence="2" type="ORF">HaLaN_11888</name>
</gene>
<name>A0A699YZA9_HAELA</name>
<dbReference type="AlphaFoldDB" id="A0A699YZA9"/>
<feature type="chain" id="PRO_5025403933" description="RING-type domain-containing protein" evidence="1">
    <location>
        <begin position="33"/>
        <end position="106"/>
    </location>
</feature>
<evidence type="ECO:0000256" key="1">
    <source>
        <dbReference type="SAM" id="SignalP"/>
    </source>
</evidence>
<evidence type="ECO:0008006" key="4">
    <source>
        <dbReference type="Google" id="ProtNLM"/>
    </source>
</evidence>